<proteinExistence type="predicted"/>
<feature type="domain" description="Solute-binding protein family 3/N-terminal" evidence="2">
    <location>
        <begin position="42"/>
        <end position="248"/>
    </location>
</feature>
<evidence type="ECO:0000313" key="4">
    <source>
        <dbReference type="Proteomes" id="UP000450012"/>
    </source>
</evidence>
<feature type="signal peptide" evidence="1">
    <location>
        <begin position="1"/>
        <end position="17"/>
    </location>
</feature>
<dbReference type="Proteomes" id="UP000450012">
    <property type="component" value="Unassembled WGS sequence"/>
</dbReference>
<dbReference type="Gene3D" id="3.40.190.10">
    <property type="entry name" value="Periplasmic binding protein-like II"/>
    <property type="match status" value="2"/>
</dbReference>
<dbReference type="SUPFAM" id="SSF53850">
    <property type="entry name" value="Periplasmic binding protein-like II"/>
    <property type="match status" value="1"/>
</dbReference>
<protein>
    <submittedName>
        <fullName evidence="3">Transporter substrate-binding domain-containing protein</fullName>
    </submittedName>
</protein>
<reference evidence="3 4" key="1">
    <citation type="submission" date="2019-12" db="EMBL/GenBank/DDBJ databases">
        <title>Novel species isolated from a subtropical stream in China.</title>
        <authorList>
            <person name="Lu H."/>
        </authorList>
    </citation>
    <scope>NUCLEOTIDE SEQUENCE [LARGE SCALE GENOMIC DNA]</scope>
    <source>
        <strain evidence="3 4">FT55W</strain>
    </source>
</reference>
<evidence type="ECO:0000256" key="1">
    <source>
        <dbReference type="SAM" id="SignalP"/>
    </source>
</evidence>
<dbReference type="AlphaFoldDB" id="A0A7X4KAP3"/>
<keyword evidence="4" id="KW-1185">Reference proteome</keyword>
<dbReference type="InterPro" id="IPR001638">
    <property type="entry name" value="Solute-binding_3/MltF_N"/>
</dbReference>
<comment type="caution">
    <text evidence="3">The sequence shown here is derived from an EMBL/GenBank/DDBJ whole genome shotgun (WGS) entry which is preliminary data.</text>
</comment>
<organism evidence="3 4">
    <name type="scientific">Duganella rivi</name>
    <dbReference type="NCBI Taxonomy" id="2666083"/>
    <lineage>
        <taxon>Bacteria</taxon>
        <taxon>Pseudomonadati</taxon>
        <taxon>Pseudomonadota</taxon>
        <taxon>Betaproteobacteria</taxon>
        <taxon>Burkholderiales</taxon>
        <taxon>Oxalobacteraceae</taxon>
        <taxon>Telluria group</taxon>
        <taxon>Duganella</taxon>
    </lineage>
</organism>
<gene>
    <name evidence="3" type="ORF">GTP45_04585</name>
</gene>
<name>A0A7X4KAP3_9BURK</name>
<dbReference type="Pfam" id="PF00497">
    <property type="entry name" value="SBP_bac_3"/>
    <property type="match status" value="1"/>
</dbReference>
<feature type="chain" id="PRO_5030863098" evidence="1">
    <location>
        <begin position="18"/>
        <end position="259"/>
    </location>
</feature>
<evidence type="ECO:0000259" key="2">
    <source>
        <dbReference type="Pfam" id="PF00497"/>
    </source>
</evidence>
<evidence type="ECO:0000313" key="3">
    <source>
        <dbReference type="EMBL" id="MYM66112.1"/>
    </source>
</evidence>
<keyword evidence="1" id="KW-0732">Signal</keyword>
<dbReference type="RefSeq" id="WP_161012724.1">
    <property type="nucleotide sequence ID" value="NZ_WWCK01000002.1"/>
</dbReference>
<sequence>MKWLLISLMALTANACATTLRTAAQTEAEPKFIAGDHYGEPVVQGLCIDIFRAIEKTDSGLLFSGDQGWSPSARIDANLNAGLLDVACGMTKTAERQDRQLLEPALFSLQYVLLARADDTVAVSRWQDIIQMGGENVVLSVNGTGPSRQLSTIPALRVDAGSASVRQNLHKLMIGRGRFFYYRSPANHPLIREYCAHRQIRVLPGVMRQAQAYMLVGPHVPPAIQQRLSAALRKLKDSGELDHLAKKWQVAGSGEFCQL</sequence>
<dbReference type="EMBL" id="WWCK01000002">
    <property type="protein sequence ID" value="MYM66112.1"/>
    <property type="molecule type" value="Genomic_DNA"/>
</dbReference>
<accession>A0A7X4KAP3</accession>